<feature type="transmembrane region" description="Helical" evidence="1">
    <location>
        <begin position="146"/>
        <end position="163"/>
    </location>
</feature>
<accession>A0A1G8T0K6</accession>
<dbReference type="SMART" id="SM00267">
    <property type="entry name" value="GGDEF"/>
    <property type="match status" value="1"/>
</dbReference>
<keyword evidence="1" id="KW-0472">Membrane</keyword>
<feature type="domain" description="GGDEF" evidence="2">
    <location>
        <begin position="247"/>
        <end position="376"/>
    </location>
</feature>
<dbReference type="PANTHER" id="PTHR45138">
    <property type="entry name" value="REGULATORY COMPONENTS OF SENSORY TRANSDUCTION SYSTEM"/>
    <property type="match status" value="1"/>
</dbReference>
<feature type="transmembrane region" description="Helical" evidence="1">
    <location>
        <begin position="112"/>
        <end position="131"/>
    </location>
</feature>
<dbReference type="PROSITE" id="PS50887">
    <property type="entry name" value="GGDEF"/>
    <property type="match status" value="1"/>
</dbReference>
<dbReference type="SUPFAM" id="SSF55073">
    <property type="entry name" value="Nucleotide cyclase"/>
    <property type="match status" value="1"/>
</dbReference>
<evidence type="ECO:0000313" key="3">
    <source>
        <dbReference type="EMBL" id="SDJ35089.1"/>
    </source>
</evidence>
<reference evidence="3 4" key="1">
    <citation type="submission" date="2016-10" db="EMBL/GenBank/DDBJ databases">
        <authorList>
            <person name="de Groot N.N."/>
        </authorList>
    </citation>
    <scope>NUCLEOTIDE SEQUENCE [LARGE SCALE GENOMIC DNA]</scope>
    <source>
        <strain evidence="3 4">CGMCC 1.5058</strain>
    </source>
</reference>
<keyword evidence="1" id="KW-0812">Transmembrane</keyword>
<feature type="transmembrane region" description="Helical" evidence="1">
    <location>
        <begin position="67"/>
        <end position="91"/>
    </location>
</feature>
<sequence length="385" mass="45449">MSYLIRFQSNILGILVLIILHLFVKLSTIKTFSKMLIKLMIYAVAASLIVEPLSWILDDRQFTGAFILNHVFNFLLFLLAPVLAGLFMSYLDYRIYRNPSRIHEKRFYQQMTLVSFMILLVNLWIPIYYSIDPVTNHYDGYGPLKWFHYLMVLGFYSYMLYFLHQVKDRLSKNEILMFMLLFILPVIGMIISIFEPTFHLGWSSLVIGLLGIYVFLETTPSEEDVLTKVYNRKSFESYVEYLEDSKIPYGLLILDLNGFKNINDQYGHQKGDDVLTQFSGLLRQVFLKDGFVARLGGDEFAVILMEDEPEVPLHMKELKRKLKELEDPVMRSISFSYGYETKTALKSMREMYRKADQNMYQYKALYRKKRIDSREEQEDSENTWI</sequence>
<name>A0A1G8T0K6_9CLOT</name>
<dbReference type="CDD" id="cd01949">
    <property type="entry name" value="GGDEF"/>
    <property type="match status" value="1"/>
</dbReference>
<organism evidence="3 4">
    <name type="scientific">Proteiniclasticum ruminis</name>
    <dbReference type="NCBI Taxonomy" id="398199"/>
    <lineage>
        <taxon>Bacteria</taxon>
        <taxon>Bacillati</taxon>
        <taxon>Bacillota</taxon>
        <taxon>Clostridia</taxon>
        <taxon>Eubacteriales</taxon>
        <taxon>Clostridiaceae</taxon>
        <taxon>Proteiniclasticum</taxon>
    </lineage>
</organism>
<protein>
    <submittedName>
        <fullName evidence="3">Diguanylate cyclase (GGDEF) domain-containing protein</fullName>
    </submittedName>
</protein>
<dbReference type="Gene3D" id="3.30.70.270">
    <property type="match status" value="1"/>
</dbReference>
<dbReference type="Pfam" id="PF00990">
    <property type="entry name" value="GGDEF"/>
    <property type="match status" value="1"/>
</dbReference>
<feature type="transmembrane region" description="Helical" evidence="1">
    <location>
        <begin position="36"/>
        <end position="55"/>
    </location>
</feature>
<evidence type="ECO:0000256" key="1">
    <source>
        <dbReference type="SAM" id="Phobius"/>
    </source>
</evidence>
<dbReference type="PANTHER" id="PTHR45138:SF9">
    <property type="entry name" value="DIGUANYLATE CYCLASE DGCM-RELATED"/>
    <property type="match status" value="1"/>
</dbReference>
<feature type="transmembrane region" description="Helical" evidence="1">
    <location>
        <begin position="175"/>
        <end position="194"/>
    </location>
</feature>
<proteinExistence type="predicted"/>
<dbReference type="GO" id="GO:0052621">
    <property type="term" value="F:diguanylate cyclase activity"/>
    <property type="evidence" value="ECO:0007669"/>
    <property type="project" value="TreeGrafter"/>
</dbReference>
<dbReference type="InterPro" id="IPR000160">
    <property type="entry name" value="GGDEF_dom"/>
</dbReference>
<evidence type="ECO:0000313" key="4">
    <source>
        <dbReference type="Proteomes" id="UP000183255"/>
    </source>
</evidence>
<dbReference type="RefSeq" id="WP_051651722.1">
    <property type="nucleotide sequence ID" value="NZ_FNDZ01000015.1"/>
</dbReference>
<dbReference type="InterPro" id="IPR043128">
    <property type="entry name" value="Rev_trsase/Diguanyl_cyclase"/>
</dbReference>
<gene>
    <name evidence="3" type="ORF">SAMN05421804_1153</name>
</gene>
<keyword evidence="1" id="KW-1133">Transmembrane helix</keyword>
<dbReference type="InterPro" id="IPR050469">
    <property type="entry name" value="Diguanylate_Cyclase"/>
</dbReference>
<evidence type="ECO:0000259" key="2">
    <source>
        <dbReference type="PROSITE" id="PS50887"/>
    </source>
</evidence>
<feature type="transmembrane region" description="Helical" evidence="1">
    <location>
        <begin position="200"/>
        <end position="216"/>
    </location>
</feature>
<feature type="transmembrane region" description="Helical" evidence="1">
    <location>
        <begin position="6"/>
        <end position="24"/>
    </location>
</feature>
<dbReference type="EMBL" id="FNDZ01000015">
    <property type="protein sequence ID" value="SDJ35089.1"/>
    <property type="molecule type" value="Genomic_DNA"/>
</dbReference>
<dbReference type="AlphaFoldDB" id="A0A1G8T0K6"/>
<dbReference type="InterPro" id="IPR029787">
    <property type="entry name" value="Nucleotide_cyclase"/>
</dbReference>
<dbReference type="NCBIfam" id="TIGR00254">
    <property type="entry name" value="GGDEF"/>
    <property type="match status" value="1"/>
</dbReference>
<dbReference type="Proteomes" id="UP000183255">
    <property type="component" value="Unassembled WGS sequence"/>
</dbReference>